<evidence type="ECO:0000256" key="1">
    <source>
        <dbReference type="ARBA" id="ARBA00004496"/>
    </source>
</evidence>
<dbReference type="GO" id="GO:0030687">
    <property type="term" value="C:preribosome, large subunit precursor"/>
    <property type="evidence" value="ECO:0007669"/>
    <property type="project" value="TreeGrafter"/>
</dbReference>
<protein>
    <submittedName>
        <fullName evidence="13">DEBR0S1_19108g1_1</fullName>
    </submittedName>
</protein>
<evidence type="ECO:0000256" key="4">
    <source>
        <dbReference type="ARBA" id="ARBA00022723"/>
    </source>
</evidence>
<dbReference type="GO" id="GO:0003676">
    <property type="term" value="F:nucleic acid binding"/>
    <property type="evidence" value="ECO:0007669"/>
    <property type="project" value="InterPro"/>
</dbReference>
<comment type="similarity">
    <text evidence="8">Belongs to the REI1 family.</text>
</comment>
<feature type="domain" description="C2H2-type" evidence="10">
    <location>
        <begin position="245"/>
        <end position="269"/>
    </location>
</feature>
<evidence type="ECO:0000313" key="13">
    <source>
        <dbReference type="EMBL" id="VUG16528.1"/>
    </source>
</evidence>
<reference evidence="12 15" key="2">
    <citation type="journal article" date="2020" name="Appl. Microbiol. Biotechnol.">
        <title>Targeted gene deletion in Brettanomyces bruxellensis with an expression-free CRISPR-Cas9 system.</title>
        <authorList>
            <person name="Varela C."/>
            <person name="Bartel C."/>
            <person name="Onetto C."/>
            <person name="Borneman A."/>
        </authorList>
    </citation>
    <scope>NUCLEOTIDE SEQUENCE [LARGE SCALE GENOMIC DNA]</scope>
    <source>
        <strain evidence="12 15">AWRI1613</strain>
    </source>
</reference>
<evidence type="ECO:0000313" key="14">
    <source>
        <dbReference type="Proteomes" id="UP000478008"/>
    </source>
</evidence>
<evidence type="ECO:0000256" key="7">
    <source>
        <dbReference type="ARBA" id="ARBA00022833"/>
    </source>
</evidence>
<dbReference type="PANTHER" id="PTHR13182:SF8">
    <property type="entry name" value="CYTOPLASMIC 60S SUBUNIT BIOGENESIS FACTOR ZNF622"/>
    <property type="match status" value="1"/>
</dbReference>
<dbReference type="Proteomes" id="UP000478008">
    <property type="component" value="Unassembled WGS sequence"/>
</dbReference>
<keyword evidence="2" id="KW-0963">Cytoplasm</keyword>
<dbReference type="AlphaFoldDB" id="A0A7D9GZ26"/>
<feature type="domain" description="U1-type" evidence="11">
    <location>
        <begin position="17"/>
        <end position="51"/>
    </location>
</feature>
<dbReference type="Proteomes" id="UP000568158">
    <property type="component" value="Unassembled WGS sequence"/>
</dbReference>
<evidence type="ECO:0000259" key="11">
    <source>
        <dbReference type="SMART" id="SM00451"/>
    </source>
</evidence>
<dbReference type="PANTHER" id="PTHR13182">
    <property type="entry name" value="ZINC FINGER PROTEIN 622"/>
    <property type="match status" value="1"/>
</dbReference>
<dbReference type="GO" id="GO:0042273">
    <property type="term" value="P:ribosomal large subunit biogenesis"/>
    <property type="evidence" value="ECO:0007669"/>
    <property type="project" value="TreeGrafter"/>
</dbReference>
<keyword evidence="4" id="KW-0479">Metal-binding</keyword>
<evidence type="ECO:0000256" key="9">
    <source>
        <dbReference type="SAM" id="MobiDB-lite"/>
    </source>
</evidence>
<name>A0A7D9GZ26_DEKBR</name>
<dbReference type="EMBL" id="JABCYN010000036">
    <property type="protein sequence ID" value="KAF6008366.1"/>
    <property type="molecule type" value="Genomic_DNA"/>
</dbReference>
<organism evidence="13 14">
    <name type="scientific">Dekkera bruxellensis</name>
    <name type="common">Brettanomyces custersii</name>
    <dbReference type="NCBI Taxonomy" id="5007"/>
    <lineage>
        <taxon>Eukaryota</taxon>
        <taxon>Fungi</taxon>
        <taxon>Dikarya</taxon>
        <taxon>Ascomycota</taxon>
        <taxon>Saccharomycotina</taxon>
        <taxon>Pichiomycetes</taxon>
        <taxon>Pichiales</taxon>
        <taxon>Pichiaceae</taxon>
        <taxon>Brettanomyces</taxon>
    </lineage>
</organism>
<keyword evidence="3" id="KW-0690">Ribosome biogenesis</keyword>
<evidence type="ECO:0000256" key="2">
    <source>
        <dbReference type="ARBA" id="ARBA00022490"/>
    </source>
</evidence>
<accession>A0A7D9GZ26</accession>
<evidence type="ECO:0000313" key="15">
    <source>
        <dbReference type="Proteomes" id="UP000568158"/>
    </source>
</evidence>
<dbReference type="InterPro" id="IPR013087">
    <property type="entry name" value="Znf_C2H2_type"/>
</dbReference>
<dbReference type="SMART" id="SM00355">
    <property type="entry name" value="ZnF_C2H2"/>
    <property type="match status" value="3"/>
</dbReference>
<feature type="compositionally biased region" description="Acidic residues" evidence="9">
    <location>
        <begin position="162"/>
        <end position="179"/>
    </location>
</feature>
<dbReference type="InterPro" id="IPR041661">
    <property type="entry name" value="ZN622/Rei1/Reh1_Znf-C2H2"/>
</dbReference>
<dbReference type="EMBL" id="CABFWN010000001">
    <property type="protein sequence ID" value="VUG16528.1"/>
    <property type="molecule type" value="Genomic_DNA"/>
</dbReference>
<evidence type="ECO:0000256" key="5">
    <source>
        <dbReference type="ARBA" id="ARBA00022737"/>
    </source>
</evidence>
<sequence length="432" mass="48836">MLSNFNGLPTHSTPTSSGIFTCISCRIKFHSAELQRMHMKTEWHRYNLKRRVAELPPISSEMFEIKVLQQKAKQEQLDEFGFRKLQPRARKPARRSHRVRPARIAVSQRYTSPTMSVSSETSTFTLGSTESEEMSSSVYDIDSALSEDQTSGTERYFSSGGEESDEENAAETEGDSDENGTDREEIQPHSIPVTVCFYCGRESGGVEDNIRHMFKNHGLYIPERSYLVDVDGLLRYLSDMVVVRLECIKCGFVGKTLQSIRQHVAEKGHCVVPYETSEDRSAVRPFYNFDSTLETHSADSNAKSVEFGGEQVINEPGSDSNSATDATEYTIAEIDSTGAEMRLPNGVCLGNRRYARYYRQNITRPEDIEVPESERTVATVYAKANEINQIGQRLKRQELKEIGLIEARKNSKALSLKLKKGNSFKYARKEII</sequence>
<evidence type="ECO:0000313" key="12">
    <source>
        <dbReference type="EMBL" id="KAF6008366.1"/>
    </source>
</evidence>
<comment type="subcellular location">
    <subcellularLocation>
        <location evidence="1">Cytoplasm</location>
    </subcellularLocation>
</comment>
<dbReference type="GO" id="GO:0008270">
    <property type="term" value="F:zinc ion binding"/>
    <property type="evidence" value="ECO:0007669"/>
    <property type="project" value="UniProtKB-KW"/>
</dbReference>
<evidence type="ECO:0000256" key="3">
    <source>
        <dbReference type="ARBA" id="ARBA00022517"/>
    </source>
</evidence>
<feature type="domain" description="C2H2-type" evidence="10">
    <location>
        <begin position="194"/>
        <end position="217"/>
    </location>
</feature>
<evidence type="ECO:0000256" key="8">
    <source>
        <dbReference type="ARBA" id="ARBA00034126"/>
    </source>
</evidence>
<feature type="domain" description="C2H2-type" evidence="10">
    <location>
        <begin position="20"/>
        <end position="44"/>
    </location>
</feature>
<gene>
    <name evidence="13" type="primary">REH1</name>
    <name evidence="13" type="ORF">DEBR0S1_19108G</name>
    <name evidence="12" type="ORF">HII12_004114</name>
</gene>
<proteinExistence type="inferred from homology"/>
<keyword evidence="6" id="KW-0863">Zinc-finger</keyword>
<dbReference type="GO" id="GO:0005737">
    <property type="term" value="C:cytoplasm"/>
    <property type="evidence" value="ECO:0007669"/>
    <property type="project" value="UniProtKB-SubCell"/>
</dbReference>
<dbReference type="SMART" id="SM00451">
    <property type="entry name" value="ZnF_U1"/>
    <property type="match status" value="1"/>
</dbReference>
<dbReference type="Pfam" id="PF12756">
    <property type="entry name" value="zf-C2H2_2"/>
    <property type="match status" value="1"/>
</dbReference>
<keyword evidence="5" id="KW-0677">Repeat</keyword>
<dbReference type="InterPro" id="IPR003604">
    <property type="entry name" value="Matrin/U1-like-C_Znf_C2H2"/>
</dbReference>
<keyword evidence="7" id="KW-0862">Zinc</keyword>
<dbReference type="InterPro" id="IPR040025">
    <property type="entry name" value="Znf622/Rei1/Reh1"/>
</dbReference>
<feature type="region of interest" description="Disordered" evidence="9">
    <location>
        <begin position="109"/>
        <end position="186"/>
    </location>
</feature>
<feature type="compositionally biased region" description="Polar residues" evidence="9">
    <location>
        <begin position="109"/>
        <end position="138"/>
    </location>
</feature>
<keyword evidence="14" id="KW-1185">Reference proteome</keyword>
<evidence type="ECO:0000259" key="10">
    <source>
        <dbReference type="SMART" id="SM00355"/>
    </source>
</evidence>
<evidence type="ECO:0000256" key="6">
    <source>
        <dbReference type="ARBA" id="ARBA00022771"/>
    </source>
</evidence>
<reference evidence="13 14" key="1">
    <citation type="submission" date="2019-07" db="EMBL/GenBank/DDBJ databases">
        <authorList>
            <person name="Friedrich A."/>
            <person name="Schacherer J."/>
        </authorList>
    </citation>
    <scope>NUCLEOTIDE SEQUENCE [LARGE SCALE GENOMIC DNA]</scope>
</reference>